<dbReference type="EMBL" id="JAYGHT010000151">
    <property type="protein sequence ID" value="MEA5522220.1"/>
    <property type="molecule type" value="Genomic_DNA"/>
</dbReference>
<feature type="transmembrane region" description="Helical" evidence="6">
    <location>
        <begin position="97"/>
        <end position="117"/>
    </location>
</feature>
<organism evidence="7 8">
    <name type="scientific">Limnoraphis robusta CCNP1315</name>
    <dbReference type="NCBI Taxonomy" id="3110306"/>
    <lineage>
        <taxon>Bacteria</taxon>
        <taxon>Bacillati</taxon>
        <taxon>Cyanobacteriota</taxon>
        <taxon>Cyanophyceae</taxon>
        <taxon>Oscillatoriophycideae</taxon>
        <taxon>Oscillatoriales</taxon>
        <taxon>Sirenicapillariaceae</taxon>
        <taxon>Limnoraphis</taxon>
    </lineage>
</organism>
<evidence type="ECO:0000256" key="6">
    <source>
        <dbReference type="SAM" id="Phobius"/>
    </source>
</evidence>
<dbReference type="PANTHER" id="PTHR30482:SF1">
    <property type="entry name" value="BRANCHED-CHAIN AMINO ACID TRANSPORT PERMEASE PROTEIN LIVM-RELATED"/>
    <property type="match status" value="1"/>
</dbReference>
<comment type="subcellular location">
    <subcellularLocation>
        <location evidence="1">Cell membrane</location>
        <topology evidence="1">Multi-pass membrane protein</topology>
    </subcellularLocation>
</comment>
<evidence type="ECO:0000256" key="1">
    <source>
        <dbReference type="ARBA" id="ARBA00004651"/>
    </source>
</evidence>
<evidence type="ECO:0000313" key="8">
    <source>
        <dbReference type="Proteomes" id="UP001301728"/>
    </source>
</evidence>
<protein>
    <submittedName>
        <fullName evidence="7">Branched-chain amino acid ABC transporter permease</fullName>
    </submittedName>
</protein>
<name>A0ABU5U556_9CYAN</name>
<evidence type="ECO:0000256" key="3">
    <source>
        <dbReference type="ARBA" id="ARBA00022692"/>
    </source>
</evidence>
<gene>
    <name evidence="7" type="ORF">VB854_25090</name>
</gene>
<evidence type="ECO:0000256" key="2">
    <source>
        <dbReference type="ARBA" id="ARBA00022475"/>
    </source>
</evidence>
<feature type="transmembrane region" description="Helical" evidence="6">
    <location>
        <begin position="211"/>
        <end position="229"/>
    </location>
</feature>
<proteinExistence type="predicted"/>
<evidence type="ECO:0000256" key="4">
    <source>
        <dbReference type="ARBA" id="ARBA00022989"/>
    </source>
</evidence>
<dbReference type="PANTHER" id="PTHR30482">
    <property type="entry name" value="HIGH-AFFINITY BRANCHED-CHAIN AMINO ACID TRANSPORT SYSTEM PERMEASE"/>
    <property type="match status" value="1"/>
</dbReference>
<dbReference type="Pfam" id="PF02653">
    <property type="entry name" value="BPD_transp_2"/>
    <property type="match status" value="1"/>
</dbReference>
<keyword evidence="5 6" id="KW-0472">Membrane</keyword>
<reference evidence="7 8" key="1">
    <citation type="submission" date="2023-12" db="EMBL/GenBank/DDBJ databases">
        <title>Baltic Sea Cyanobacteria.</title>
        <authorList>
            <person name="Delbaje E."/>
            <person name="Fewer D.P."/>
            <person name="Shishido T.K."/>
        </authorList>
    </citation>
    <scope>NUCLEOTIDE SEQUENCE [LARGE SCALE GENOMIC DNA]</scope>
    <source>
        <strain evidence="7 8">CCNP 1315</strain>
    </source>
</reference>
<keyword evidence="2" id="KW-1003">Cell membrane</keyword>
<feature type="transmembrane region" description="Helical" evidence="6">
    <location>
        <begin position="32"/>
        <end position="51"/>
    </location>
</feature>
<keyword evidence="4 6" id="KW-1133">Transmembrane helix</keyword>
<dbReference type="CDD" id="cd06581">
    <property type="entry name" value="TM_PBP1_LivM_like"/>
    <property type="match status" value="1"/>
</dbReference>
<sequence>MHARWQTLFLLAALILLASLPGYLGTGATTRFAIDMMVKLVFVIGLSIFVSNTGVLSFGHAAFAGIAAYSAAWFTIPPITKKVFLPDLPAIVLATDLGFWGGMAVGVMLAAATGLIIGVAVVRLAGIGASIATLAFLAITHTTLSNTTWLTKGTASLIGLPLVVGLPTATAVALAALVVAFLFAASPVGLMLRASREDEAAAAASGIAVRLLRLAAFVLSAAVVGASGVLQGHAIGVLSVGQFYLELTFLTLAMLVIGGQRSLSGAVVGAILIAFVGEALRTVAGGFTLFGLVVAPMPGIREVGLAIIMLGVLMLRPRGITGNREFVLPAWTRLARGARKSE</sequence>
<keyword evidence="8" id="KW-1185">Reference proteome</keyword>
<feature type="transmembrane region" description="Helical" evidence="6">
    <location>
        <begin position="263"/>
        <end position="283"/>
    </location>
</feature>
<feature type="transmembrane region" description="Helical" evidence="6">
    <location>
        <begin position="164"/>
        <end position="190"/>
    </location>
</feature>
<dbReference type="Proteomes" id="UP001301728">
    <property type="component" value="Unassembled WGS sequence"/>
</dbReference>
<dbReference type="InterPro" id="IPR001851">
    <property type="entry name" value="ABC_transp_permease"/>
</dbReference>
<feature type="transmembrane region" description="Helical" evidence="6">
    <location>
        <begin position="289"/>
        <end position="315"/>
    </location>
</feature>
<feature type="transmembrane region" description="Helical" evidence="6">
    <location>
        <begin position="235"/>
        <end position="256"/>
    </location>
</feature>
<dbReference type="InterPro" id="IPR043428">
    <property type="entry name" value="LivM-like"/>
</dbReference>
<keyword evidence="3 6" id="KW-0812">Transmembrane</keyword>
<comment type="caution">
    <text evidence="7">The sequence shown here is derived from an EMBL/GenBank/DDBJ whole genome shotgun (WGS) entry which is preliminary data.</text>
</comment>
<evidence type="ECO:0000256" key="5">
    <source>
        <dbReference type="ARBA" id="ARBA00023136"/>
    </source>
</evidence>
<accession>A0ABU5U556</accession>
<feature type="transmembrane region" description="Helical" evidence="6">
    <location>
        <begin position="124"/>
        <end position="144"/>
    </location>
</feature>
<evidence type="ECO:0000313" key="7">
    <source>
        <dbReference type="EMBL" id="MEA5522220.1"/>
    </source>
</evidence>
<feature type="transmembrane region" description="Helical" evidence="6">
    <location>
        <begin position="58"/>
        <end position="77"/>
    </location>
</feature>